<evidence type="ECO:0000259" key="21">
    <source>
        <dbReference type="PROSITE" id="PS50262"/>
    </source>
</evidence>
<evidence type="ECO:0000256" key="14">
    <source>
        <dbReference type="ARBA" id="ARBA00023157"/>
    </source>
</evidence>
<evidence type="ECO:0000256" key="13">
    <source>
        <dbReference type="ARBA" id="ARBA00023136"/>
    </source>
</evidence>
<feature type="transmembrane region" description="Helical" evidence="19">
    <location>
        <begin position="730"/>
        <end position="750"/>
    </location>
</feature>
<dbReference type="GO" id="GO:0008528">
    <property type="term" value="F:G protein-coupled peptide receptor activity"/>
    <property type="evidence" value="ECO:0007669"/>
    <property type="project" value="TreeGrafter"/>
</dbReference>
<evidence type="ECO:0000256" key="4">
    <source>
        <dbReference type="ARBA" id="ARBA00022614"/>
    </source>
</evidence>
<sequence>MRVFVIWIFLRLFSLRDGAAGQGQSTPAICSSSCSCDEDGGADCSGKGLTTVPTGLSAFTYYLDISMNNITELPAFVFKNFPYLEELRLAGNDLSFIHPDALSGLHQLKVLMLQNNQLKTVPSTAIKNLYFLQSLRLDANHITTVPEDSFEGLQQLRHLWLDDNSLTEVPVGPMRHQANLQALTLALNRITHIPNNAFANLSSLVVLHLHNNRIKEIGESCFTGLENLETLDLNFNNLMTFPEAIQALPKLKELGFHSNDIAAVPEGAFHKNPLLRTIHLYDNPLSFVGTSAFQNLSDLHSLMLRGASMMQEFPCLTGTNNLESLTLTGTKIAAIPVELCEDLKVLRTLDLSYNEIEELPSFQGCLKLQEISLQHNHIQQIDRDTFQGLSALLVCSRNVCMLICPVCFRDLSLNSLTSIPTTGLSSMNQLKLTGNLQMKNVFTAKSLPKLRSVSVPYAYQCCAFVGCDSSTSSTDEEDIKKVTEEVERISMVMHCSPTPGAFKPCEHLLGSWMIRLTVWFICLVALIFNTLVLAATFSRRALALSPARLLVGLLALTNLLTGVYVGVLTVLDAATWGSFAEFGVWWETGVGCRATGALAVFSSEWAVLLLPLAAVERSVAVRGLLGKAISPRRSSKRGVGDRRFALAASLLGLLAAAAACLPLSTSDPSASPLCLPFSGGEGPALGVTVALVLLNALAYLFTAAVYTQLYCGLGRVELADQEQAGAVRHVAWLIFTNCIFFCPVAAFSFAPLLARSGTAGGPEIAKSVTLIFFPLPACLNPVLYVFFSPAFREDWLRLRGHGAVARGVKAGQCAGGSGVVDGDGDSSTRLGYGCGVYSQLCGETGMCEHCEAALYARTSSSTSSVCRHLVKSHSCPTLSAGAAAGQRTEGYWADSGTLSAQSEYADEGDSFVSDSSDQVQACGRACFCQSRGLPLVHYAYNIPRIKD</sequence>
<evidence type="ECO:0000256" key="12">
    <source>
        <dbReference type="ARBA" id="ARBA00023108"/>
    </source>
</evidence>
<keyword evidence="3" id="KW-1003">Cell membrane</keyword>
<evidence type="ECO:0000256" key="10">
    <source>
        <dbReference type="ARBA" id="ARBA00022989"/>
    </source>
</evidence>
<dbReference type="InterPro" id="IPR032675">
    <property type="entry name" value="LRR_dom_sf"/>
</dbReference>
<keyword evidence="7 20" id="KW-0732">Signal</keyword>
<dbReference type="InterPro" id="IPR017452">
    <property type="entry name" value="GPCR_Rhodpsn_7TM"/>
</dbReference>
<evidence type="ECO:0000313" key="23">
    <source>
        <dbReference type="Proteomes" id="UP000472277"/>
    </source>
</evidence>
<keyword evidence="13 19" id="KW-0472">Membrane</keyword>
<feature type="transmembrane region" description="Helical" evidence="19">
    <location>
        <begin position="770"/>
        <end position="791"/>
    </location>
</feature>
<dbReference type="PROSITE" id="PS50262">
    <property type="entry name" value="G_PROTEIN_RECEP_F1_2"/>
    <property type="match status" value="1"/>
</dbReference>
<dbReference type="Proteomes" id="UP000472277">
    <property type="component" value="Chromosome 12"/>
</dbReference>
<dbReference type="InterPro" id="IPR001611">
    <property type="entry name" value="Leu-rich_rpt"/>
</dbReference>
<keyword evidence="15" id="KW-0675">Receptor</keyword>
<dbReference type="PROSITE" id="PS51450">
    <property type="entry name" value="LRR"/>
    <property type="match status" value="4"/>
</dbReference>
<evidence type="ECO:0000256" key="9">
    <source>
        <dbReference type="ARBA" id="ARBA00022782"/>
    </source>
</evidence>
<organism evidence="22 23">
    <name type="scientific">Salmo trutta</name>
    <name type="common">Brown trout</name>
    <dbReference type="NCBI Taxonomy" id="8032"/>
    <lineage>
        <taxon>Eukaryota</taxon>
        <taxon>Metazoa</taxon>
        <taxon>Chordata</taxon>
        <taxon>Craniata</taxon>
        <taxon>Vertebrata</taxon>
        <taxon>Euteleostomi</taxon>
        <taxon>Actinopterygii</taxon>
        <taxon>Neopterygii</taxon>
        <taxon>Teleostei</taxon>
        <taxon>Protacanthopterygii</taxon>
        <taxon>Salmoniformes</taxon>
        <taxon>Salmonidae</taxon>
        <taxon>Salmoninae</taxon>
        <taxon>Salmo</taxon>
    </lineage>
</organism>
<evidence type="ECO:0000256" key="1">
    <source>
        <dbReference type="ARBA" id="ARBA00004651"/>
    </source>
</evidence>
<reference evidence="22" key="2">
    <citation type="submission" date="2025-09" db="UniProtKB">
        <authorList>
            <consortium name="Ensembl"/>
        </authorList>
    </citation>
    <scope>IDENTIFICATION</scope>
</reference>
<evidence type="ECO:0000256" key="15">
    <source>
        <dbReference type="ARBA" id="ARBA00023170"/>
    </source>
</evidence>
<feature type="transmembrane region" description="Helical" evidence="19">
    <location>
        <begin position="684"/>
        <end position="709"/>
    </location>
</feature>
<feature type="chain" id="PRO_5025500423" description="Leucine-rich repeat-containing G-protein coupled receptor 4" evidence="20">
    <location>
        <begin position="22"/>
        <end position="947"/>
    </location>
</feature>
<evidence type="ECO:0000313" key="22">
    <source>
        <dbReference type="Ensembl" id="ENSSTUP00000068576.1"/>
    </source>
</evidence>
<keyword evidence="23" id="KW-1185">Reference proteome</keyword>
<dbReference type="SMART" id="SM00364">
    <property type="entry name" value="LRR_BAC"/>
    <property type="match status" value="6"/>
</dbReference>
<feature type="transmembrane region" description="Helical" evidence="19">
    <location>
        <begin position="549"/>
        <end position="571"/>
    </location>
</feature>
<keyword evidence="2" id="KW-0217">Developmental protein</keyword>
<dbReference type="Pfam" id="PF00001">
    <property type="entry name" value="7tm_1"/>
    <property type="match status" value="1"/>
</dbReference>
<dbReference type="SMART" id="SM00365">
    <property type="entry name" value="LRR_SD22"/>
    <property type="match status" value="5"/>
</dbReference>
<dbReference type="GO" id="GO:0007189">
    <property type="term" value="P:adenylate cyclase-activating G protein-coupled receptor signaling pathway"/>
    <property type="evidence" value="ECO:0007669"/>
    <property type="project" value="TreeGrafter"/>
</dbReference>
<feature type="transmembrane region" description="Helical" evidence="19">
    <location>
        <begin position="512"/>
        <end position="537"/>
    </location>
</feature>
<dbReference type="Gene3D" id="3.80.10.10">
    <property type="entry name" value="Ribonuclease Inhibitor"/>
    <property type="match status" value="1"/>
</dbReference>
<dbReference type="PANTHER" id="PTHR24372:SF67">
    <property type="entry name" value="LEUCINE-RICH REPEAT-CONTAINING G-PROTEIN COUPLED RECEPTOR 4"/>
    <property type="match status" value="1"/>
</dbReference>
<keyword evidence="6 19" id="KW-0812">Transmembrane</keyword>
<evidence type="ECO:0000256" key="8">
    <source>
        <dbReference type="ARBA" id="ARBA00022737"/>
    </source>
</evidence>
<evidence type="ECO:0000256" key="11">
    <source>
        <dbReference type="ARBA" id="ARBA00023040"/>
    </source>
</evidence>
<dbReference type="InterPro" id="IPR002131">
    <property type="entry name" value="Gphrmn_rcpt_fam"/>
</dbReference>
<proteinExistence type="predicted"/>
<keyword evidence="4" id="KW-0433">Leucine-rich repeat</keyword>
<reference evidence="22" key="1">
    <citation type="submission" date="2025-08" db="UniProtKB">
        <authorList>
            <consortium name="Ensembl"/>
        </authorList>
    </citation>
    <scope>IDENTIFICATION</scope>
</reference>
<accession>A0A674BCA4</accession>
<evidence type="ECO:0000256" key="18">
    <source>
        <dbReference type="ARBA" id="ARBA00039745"/>
    </source>
</evidence>
<protein>
    <recommendedName>
        <fullName evidence="18">Leucine-rich repeat-containing G-protein coupled receptor 4</fullName>
    </recommendedName>
</protein>
<feature type="signal peptide" evidence="20">
    <location>
        <begin position="1"/>
        <end position="21"/>
    </location>
</feature>
<evidence type="ECO:0000256" key="6">
    <source>
        <dbReference type="ARBA" id="ARBA00022692"/>
    </source>
</evidence>
<evidence type="ECO:0000256" key="19">
    <source>
        <dbReference type="SAM" id="Phobius"/>
    </source>
</evidence>
<dbReference type="Ensembl" id="ENSSTUT00000072750.1">
    <property type="protein sequence ID" value="ENSSTUP00000068576.1"/>
    <property type="gene ID" value="ENSSTUG00000030006.1"/>
</dbReference>
<keyword evidence="5" id="KW-0879">Wnt signaling pathway</keyword>
<dbReference type="InterPro" id="IPR003591">
    <property type="entry name" value="Leu-rich_rpt_typical-subtyp"/>
</dbReference>
<evidence type="ECO:0000256" key="7">
    <source>
        <dbReference type="ARBA" id="ARBA00022729"/>
    </source>
</evidence>
<dbReference type="InterPro" id="IPR000276">
    <property type="entry name" value="GPCR_Rhodpsn"/>
</dbReference>
<evidence type="ECO:0000256" key="3">
    <source>
        <dbReference type="ARBA" id="ARBA00022475"/>
    </source>
</evidence>
<dbReference type="GO" id="GO:0005886">
    <property type="term" value="C:plasma membrane"/>
    <property type="evidence" value="ECO:0007669"/>
    <property type="project" value="UniProtKB-SubCell"/>
</dbReference>
<gene>
    <name evidence="22" type="primary">LGR4</name>
    <name evidence="22" type="synonym">LOC115203215</name>
</gene>
<keyword evidence="12" id="KW-0090">Biological rhythms</keyword>
<keyword evidence="9" id="KW-0221">Differentiation</keyword>
<dbReference type="GO" id="GO:0016500">
    <property type="term" value="F:protein-hormone receptor activity"/>
    <property type="evidence" value="ECO:0007669"/>
    <property type="project" value="InterPro"/>
</dbReference>
<keyword evidence="8" id="KW-0677">Repeat</keyword>
<feature type="transmembrane region" description="Helical" evidence="19">
    <location>
        <begin position="645"/>
        <end position="664"/>
    </location>
</feature>
<feature type="domain" description="G-protein coupled receptors family 1 profile" evidence="21">
    <location>
        <begin position="528"/>
        <end position="784"/>
    </location>
</feature>
<dbReference type="PRINTS" id="PR00373">
    <property type="entry name" value="GLYCHORMONER"/>
</dbReference>
<dbReference type="AlphaFoldDB" id="A0A674BCA4"/>
<dbReference type="GeneTree" id="ENSGT00940000157925"/>
<evidence type="ECO:0000256" key="20">
    <source>
        <dbReference type="SAM" id="SignalP"/>
    </source>
</evidence>
<dbReference type="SUPFAM" id="SSF81321">
    <property type="entry name" value="Family A G protein-coupled receptor-like"/>
    <property type="match status" value="1"/>
</dbReference>
<keyword evidence="11" id="KW-0297">G-protein coupled receptor</keyword>
<evidence type="ECO:0000256" key="16">
    <source>
        <dbReference type="ARBA" id="ARBA00023180"/>
    </source>
</evidence>
<dbReference type="PANTHER" id="PTHR24372">
    <property type="entry name" value="GLYCOPROTEIN HORMONE RECEPTOR"/>
    <property type="match status" value="1"/>
</dbReference>
<keyword evidence="14" id="KW-1015">Disulfide bond</keyword>
<dbReference type="PRINTS" id="PR00237">
    <property type="entry name" value="GPCRRHODOPSN"/>
</dbReference>
<dbReference type="SMART" id="SM00369">
    <property type="entry name" value="LRR_TYP"/>
    <property type="match status" value="13"/>
</dbReference>
<dbReference type="GO" id="GO:0009755">
    <property type="term" value="P:hormone-mediated signaling pathway"/>
    <property type="evidence" value="ECO:0007669"/>
    <property type="project" value="TreeGrafter"/>
</dbReference>
<keyword evidence="17" id="KW-0807">Transducer</keyword>
<dbReference type="Gene3D" id="1.20.1070.10">
    <property type="entry name" value="Rhodopsin 7-helix transmembrane proteins"/>
    <property type="match status" value="1"/>
</dbReference>
<evidence type="ECO:0000256" key="5">
    <source>
        <dbReference type="ARBA" id="ARBA00022687"/>
    </source>
</evidence>
<keyword evidence="16" id="KW-0325">Glycoprotein</keyword>
<evidence type="ECO:0000256" key="17">
    <source>
        <dbReference type="ARBA" id="ARBA00023224"/>
    </source>
</evidence>
<dbReference type="FunFam" id="3.80.10.10:FF:002032">
    <property type="entry name" value="Leucine rich repeat containing G protein-coupled receptor 6"/>
    <property type="match status" value="1"/>
</dbReference>
<evidence type="ECO:0000256" key="2">
    <source>
        <dbReference type="ARBA" id="ARBA00022473"/>
    </source>
</evidence>
<comment type="subcellular location">
    <subcellularLocation>
        <location evidence="1">Cell membrane</location>
        <topology evidence="1">Multi-pass membrane protein</topology>
    </subcellularLocation>
</comment>
<keyword evidence="10 19" id="KW-1133">Transmembrane helix</keyword>
<name>A0A674BCA4_SALTR</name>
<dbReference type="Pfam" id="PF13855">
    <property type="entry name" value="LRR_8"/>
    <property type="match status" value="3"/>
</dbReference>
<dbReference type="SUPFAM" id="SSF52058">
    <property type="entry name" value="L domain-like"/>
    <property type="match status" value="2"/>
</dbReference>